<gene>
    <name evidence="1" type="ORF">THITE_2123649</name>
</gene>
<organism evidence="1 2">
    <name type="scientific">Thermothielavioides terrestris (strain ATCC 38088 / NRRL 8126)</name>
    <name type="common">Thielavia terrestris</name>
    <dbReference type="NCBI Taxonomy" id="578455"/>
    <lineage>
        <taxon>Eukaryota</taxon>
        <taxon>Fungi</taxon>
        <taxon>Dikarya</taxon>
        <taxon>Ascomycota</taxon>
        <taxon>Pezizomycotina</taxon>
        <taxon>Sordariomycetes</taxon>
        <taxon>Sordariomycetidae</taxon>
        <taxon>Sordariales</taxon>
        <taxon>Chaetomiaceae</taxon>
        <taxon>Thermothielavioides</taxon>
        <taxon>Thermothielavioides terrestris</taxon>
    </lineage>
</organism>
<dbReference type="AlphaFoldDB" id="G2RHR2"/>
<dbReference type="HOGENOM" id="CLU_2832964_0_0_1"/>
<dbReference type="STRING" id="578455.G2RHR2"/>
<keyword evidence="2" id="KW-1185">Reference proteome</keyword>
<dbReference type="GeneID" id="11522990"/>
<proteinExistence type="predicted"/>
<dbReference type="EMBL" id="CP003014">
    <property type="protein sequence ID" value="AEO71374.1"/>
    <property type="molecule type" value="Genomic_DNA"/>
</dbReference>
<dbReference type="PANTHER" id="PTHR13049:SF2">
    <property type="entry name" value="COILED-COIL DOMAIN-CONTAINING PROTEIN 25"/>
    <property type="match status" value="1"/>
</dbReference>
<sequence>MAVGQVSFKDQKKVKRILVPQRENPIVNRLNKTKVEKYPDLKQEKDDHLRELRKKDQAAQQARVCL</sequence>
<protein>
    <submittedName>
        <fullName evidence="1">Uncharacterized protein</fullName>
    </submittedName>
</protein>
<name>G2RHR2_THETT</name>
<dbReference type="eggNOG" id="KOG3272">
    <property type="taxonomic scope" value="Eukaryota"/>
</dbReference>
<dbReference type="InterPro" id="IPR039730">
    <property type="entry name" value="Jlp2/Ccd25"/>
</dbReference>
<evidence type="ECO:0000313" key="1">
    <source>
        <dbReference type="EMBL" id="AEO71374.1"/>
    </source>
</evidence>
<dbReference type="KEGG" id="ttt:THITE_2123649"/>
<dbReference type="PANTHER" id="PTHR13049">
    <property type="entry name" value="DUF814-RELATED"/>
    <property type="match status" value="1"/>
</dbReference>
<reference evidence="1 2" key="1">
    <citation type="journal article" date="2011" name="Nat. Biotechnol.">
        <title>Comparative genomic analysis of the thermophilic biomass-degrading fungi Myceliophthora thermophila and Thielavia terrestris.</title>
        <authorList>
            <person name="Berka R.M."/>
            <person name="Grigoriev I.V."/>
            <person name="Otillar R."/>
            <person name="Salamov A."/>
            <person name="Grimwood J."/>
            <person name="Reid I."/>
            <person name="Ishmael N."/>
            <person name="John T."/>
            <person name="Darmond C."/>
            <person name="Moisan M.-C."/>
            <person name="Henrissat B."/>
            <person name="Coutinho P.M."/>
            <person name="Lombard V."/>
            <person name="Natvig D.O."/>
            <person name="Lindquist E."/>
            <person name="Schmutz J."/>
            <person name="Lucas S."/>
            <person name="Harris P."/>
            <person name="Powlowski J."/>
            <person name="Bellemare A."/>
            <person name="Taylor D."/>
            <person name="Butler G."/>
            <person name="de Vries R.P."/>
            <person name="Allijn I.E."/>
            <person name="van den Brink J."/>
            <person name="Ushinsky S."/>
            <person name="Storms R."/>
            <person name="Powell A.J."/>
            <person name="Paulsen I.T."/>
            <person name="Elbourne L.D.H."/>
            <person name="Baker S.E."/>
            <person name="Magnuson J."/>
            <person name="LaBoissiere S."/>
            <person name="Clutterbuck A.J."/>
            <person name="Martinez D."/>
            <person name="Wogulis M."/>
            <person name="de Leon A.L."/>
            <person name="Rey M.W."/>
            <person name="Tsang A."/>
        </authorList>
    </citation>
    <scope>NUCLEOTIDE SEQUENCE [LARGE SCALE GENOMIC DNA]</scope>
    <source>
        <strain evidence="2">ATCC 38088 / NRRL 8126</strain>
    </source>
</reference>
<evidence type="ECO:0000313" key="2">
    <source>
        <dbReference type="Proteomes" id="UP000008181"/>
    </source>
</evidence>
<dbReference type="RefSeq" id="XP_003657710.1">
    <property type="nucleotide sequence ID" value="XM_003657662.1"/>
</dbReference>
<accession>G2RHR2</accession>
<dbReference type="OrthoDB" id="200398at2759"/>
<dbReference type="Proteomes" id="UP000008181">
    <property type="component" value="Chromosome 6"/>
</dbReference>